<organism evidence="2 3">
    <name type="scientific">Trichoderma citrinoviride</name>
    <dbReference type="NCBI Taxonomy" id="58853"/>
    <lineage>
        <taxon>Eukaryota</taxon>
        <taxon>Fungi</taxon>
        <taxon>Dikarya</taxon>
        <taxon>Ascomycota</taxon>
        <taxon>Pezizomycotina</taxon>
        <taxon>Sordariomycetes</taxon>
        <taxon>Hypocreomycetidae</taxon>
        <taxon>Hypocreales</taxon>
        <taxon>Hypocreaceae</taxon>
        <taxon>Trichoderma</taxon>
    </lineage>
</organism>
<dbReference type="GeneID" id="36601244"/>
<keyword evidence="1" id="KW-0472">Membrane</keyword>
<dbReference type="AlphaFoldDB" id="A0A2T4BM11"/>
<dbReference type="Proteomes" id="UP000241546">
    <property type="component" value="Unassembled WGS sequence"/>
</dbReference>
<keyword evidence="1" id="KW-0812">Transmembrane</keyword>
<keyword evidence="1" id="KW-1133">Transmembrane helix</keyword>
<name>A0A2T4BM11_9HYPO</name>
<dbReference type="OrthoDB" id="5363290at2759"/>
<accession>A0A2T4BM11</accession>
<reference evidence="3" key="1">
    <citation type="submission" date="2016-07" db="EMBL/GenBank/DDBJ databases">
        <title>Multiple horizontal gene transfer events from other fungi enriched the ability of initially mycotrophic Trichoderma (Ascomycota) to feed on dead plant biomass.</title>
        <authorList>
            <consortium name="DOE Joint Genome Institute"/>
            <person name="Atanasova L."/>
            <person name="Chenthamara K."/>
            <person name="Zhang J."/>
            <person name="Grujic M."/>
            <person name="Henrissat B."/>
            <person name="Kuo A."/>
            <person name="Aerts A."/>
            <person name="Salamov A."/>
            <person name="Lipzen A."/>
            <person name="Labutti K."/>
            <person name="Barry K."/>
            <person name="Miao Y."/>
            <person name="Rahimi M.J."/>
            <person name="Shen Q."/>
            <person name="Grigoriev I.V."/>
            <person name="Kubicek C.P."/>
            <person name="Druzhinina I.S."/>
        </authorList>
    </citation>
    <scope>NUCLEOTIDE SEQUENCE [LARGE SCALE GENOMIC DNA]</scope>
    <source>
        <strain evidence="3">TUCIM 6016</strain>
    </source>
</reference>
<dbReference type="PANTHER" id="PTHR42083:SF1">
    <property type="entry name" value="MARVEL DOMAIN-CONTAINING PROTEIN"/>
    <property type="match status" value="1"/>
</dbReference>
<feature type="transmembrane region" description="Helical" evidence="1">
    <location>
        <begin position="50"/>
        <end position="69"/>
    </location>
</feature>
<feature type="transmembrane region" description="Helical" evidence="1">
    <location>
        <begin position="76"/>
        <end position="98"/>
    </location>
</feature>
<evidence type="ECO:0000313" key="3">
    <source>
        <dbReference type="Proteomes" id="UP000241546"/>
    </source>
</evidence>
<feature type="transmembrane region" description="Helical" evidence="1">
    <location>
        <begin position="118"/>
        <end position="142"/>
    </location>
</feature>
<evidence type="ECO:0000313" key="2">
    <source>
        <dbReference type="EMBL" id="PTB70310.1"/>
    </source>
</evidence>
<sequence length="157" mass="17682">MMTRSSLSTSYYAFTALHFACFALAITVCGLYGADLQRAKHFDNYTKSKWVYAVVVGALTAATCALYFIPFIIEAGGIFVACWDTILFVLWIALFGVFGKLYIDENAHGNGDVERMKHAVWVDLTSALLWLIASLAAFAYWWKHRNTRTRFTGRAKV</sequence>
<dbReference type="PANTHER" id="PTHR42083">
    <property type="entry name" value="MARVEL DOMAIN-CONTAINING PROTEIN"/>
    <property type="match status" value="1"/>
</dbReference>
<feature type="transmembrane region" description="Helical" evidence="1">
    <location>
        <begin position="12"/>
        <end position="34"/>
    </location>
</feature>
<dbReference type="EMBL" id="KZ680207">
    <property type="protein sequence ID" value="PTB70310.1"/>
    <property type="molecule type" value="Genomic_DNA"/>
</dbReference>
<evidence type="ECO:0000256" key="1">
    <source>
        <dbReference type="SAM" id="Phobius"/>
    </source>
</evidence>
<keyword evidence="3" id="KW-1185">Reference proteome</keyword>
<evidence type="ECO:0008006" key="4">
    <source>
        <dbReference type="Google" id="ProtNLM"/>
    </source>
</evidence>
<gene>
    <name evidence="2" type="ORF">BBK36DRAFT_1136982</name>
</gene>
<proteinExistence type="predicted"/>
<protein>
    <recommendedName>
        <fullName evidence="4">MARVEL domain-containing protein</fullName>
    </recommendedName>
</protein>
<dbReference type="RefSeq" id="XP_024753630.1">
    <property type="nucleotide sequence ID" value="XM_024893126.1"/>
</dbReference>